<dbReference type="RefSeq" id="WP_377318005.1">
    <property type="nucleotide sequence ID" value="NZ_JBHUIY010000036.1"/>
</dbReference>
<dbReference type="SUPFAM" id="SSF52218">
    <property type="entry name" value="Flavoproteins"/>
    <property type="match status" value="1"/>
</dbReference>
<dbReference type="PIRSF" id="PIRSF038996">
    <property type="entry name" value="FldA"/>
    <property type="match status" value="1"/>
</dbReference>
<evidence type="ECO:0000256" key="4">
    <source>
        <dbReference type="ARBA" id="ARBA00022630"/>
    </source>
</evidence>
<dbReference type="NCBIfam" id="NF006739">
    <property type="entry name" value="PRK09267.1-5"/>
    <property type="match status" value="1"/>
</dbReference>
<gene>
    <name evidence="10" type="primary">fldA</name>
    <name evidence="10" type="ORF">ACFSNB_15010</name>
</gene>
<comment type="cofactor">
    <cofactor evidence="1 8">
        <name>FMN</name>
        <dbReference type="ChEBI" id="CHEBI:58210"/>
    </cofactor>
</comment>
<comment type="caution">
    <text evidence="10">The sequence shown here is derived from an EMBL/GenBank/DDBJ whole genome shotgun (WGS) entry which is preliminary data.</text>
</comment>
<proteinExistence type="inferred from homology"/>
<evidence type="ECO:0000256" key="5">
    <source>
        <dbReference type="ARBA" id="ARBA00022643"/>
    </source>
</evidence>
<dbReference type="NCBIfam" id="NF006736">
    <property type="entry name" value="PRK09267.1-2"/>
    <property type="match status" value="1"/>
</dbReference>
<dbReference type="InterPro" id="IPR001226">
    <property type="entry name" value="Flavodoxin_CS"/>
</dbReference>
<evidence type="ECO:0000259" key="9">
    <source>
        <dbReference type="PROSITE" id="PS50902"/>
    </source>
</evidence>
<dbReference type="InterPro" id="IPR050619">
    <property type="entry name" value="Flavodoxin"/>
</dbReference>
<dbReference type="InterPro" id="IPR008254">
    <property type="entry name" value="Flavodoxin/NO_synth"/>
</dbReference>
<dbReference type="InterPro" id="IPR029039">
    <property type="entry name" value="Flavoprotein-like_sf"/>
</dbReference>
<dbReference type="InterPro" id="IPR001094">
    <property type="entry name" value="Flavdoxin-like"/>
</dbReference>
<evidence type="ECO:0000256" key="8">
    <source>
        <dbReference type="PIRNR" id="PIRNR038996"/>
    </source>
</evidence>
<organism evidence="10 11">
    <name type="scientific">Phaeospirillum tilakii</name>
    <dbReference type="NCBI Taxonomy" id="741673"/>
    <lineage>
        <taxon>Bacteria</taxon>
        <taxon>Pseudomonadati</taxon>
        <taxon>Pseudomonadota</taxon>
        <taxon>Alphaproteobacteria</taxon>
        <taxon>Rhodospirillales</taxon>
        <taxon>Rhodospirillaceae</taxon>
        <taxon>Phaeospirillum</taxon>
    </lineage>
</organism>
<evidence type="ECO:0000256" key="3">
    <source>
        <dbReference type="ARBA" id="ARBA00022448"/>
    </source>
</evidence>
<dbReference type="EMBL" id="JBHUIY010000036">
    <property type="protein sequence ID" value="MFD2235121.1"/>
    <property type="molecule type" value="Genomic_DNA"/>
</dbReference>
<comment type="similarity">
    <text evidence="2 8">Belongs to the flavodoxin family.</text>
</comment>
<keyword evidence="3 8" id="KW-0813">Transport</keyword>
<keyword evidence="11" id="KW-1185">Reference proteome</keyword>
<evidence type="ECO:0000313" key="10">
    <source>
        <dbReference type="EMBL" id="MFD2235121.1"/>
    </source>
</evidence>
<name>A0ABW5CEH8_9PROT</name>
<feature type="domain" description="Flavodoxin-like" evidence="9">
    <location>
        <begin position="3"/>
        <end position="160"/>
    </location>
</feature>
<dbReference type="PANTHER" id="PTHR42809">
    <property type="entry name" value="FLAVODOXIN 2"/>
    <property type="match status" value="1"/>
</dbReference>
<protein>
    <recommendedName>
        <fullName evidence="8">Flavodoxin</fullName>
    </recommendedName>
</protein>
<dbReference type="PROSITE" id="PS50902">
    <property type="entry name" value="FLAVODOXIN_LIKE"/>
    <property type="match status" value="1"/>
</dbReference>
<dbReference type="InterPro" id="IPR010086">
    <property type="entry name" value="Flavodoxin_lc"/>
</dbReference>
<keyword evidence="4 8" id="KW-0285">Flavoprotein</keyword>
<evidence type="ECO:0000256" key="6">
    <source>
        <dbReference type="ARBA" id="ARBA00022982"/>
    </source>
</evidence>
<dbReference type="Proteomes" id="UP001597296">
    <property type="component" value="Unassembled WGS sequence"/>
</dbReference>
<evidence type="ECO:0000313" key="11">
    <source>
        <dbReference type="Proteomes" id="UP001597296"/>
    </source>
</evidence>
<accession>A0ABW5CEH8</accession>
<dbReference type="NCBIfam" id="TIGR01752">
    <property type="entry name" value="flav_long"/>
    <property type="match status" value="1"/>
</dbReference>
<dbReference type="Gene3D" id="3.40.50.360">
    <property type="match status" value="1"/>
</dbReference>
<evidence type="ECO:0000256" key="1">
    <source>
        <dbReference type="ARBA" id="ARBA00001917"/>
    </source>
</evidence>
<sequence length="160" mass="16924">MSVTVVYGSESGTTEKIARRIAGPLAARLVSVGRASPADFEGCDLLVLGAPTYGLGDLSSDWEIGIDRLRAANLDGKRVALFGTGDQMTYPDSFVDAMGTLYDEVTARGARVVGETGTDGYDFIASRAVRDGRFVGLALDEDNQAGKTEARIVDWLGGLK</sequence>
<keyword evidence="5 8" id="KW-0288">FMN</keyword>
<evidence type="ECO:0000256" key="2">
    <source>
        <dbReference type="ARBA" id="ARBA00005267"/>
    </source>
</evidence>
<keyword evidence="6 8" id="KW-0249">Electron transport</keyword>
<evidence type="ECO:0000256" key="7">
    <source>
        <dbReference type="ARBA" id="ARBA00023231"/>
    </source>
</evidence>
<comment type="function">
    <text evidence="8">Low-potential electron donor to a number of redox enzymes.</text>
</comment>
<dbReference type="PROSITE" id="PS00201">
    <property type="entry name" value="FLAVODOXIN"/>
    <property type="match status" value="1"/>
</dbReference>
<dbReference type="Pfam" id="PF00258">
    <property type="entry name" value="Flavodoxin_1"/>
    <property type="match status" value="1"/>
</dbReference>
<dbReference type="PANTHER" id="PTHR42809:SF1">
    <property type="entry name" value="FLAVODOXIN 1"/>
    <property type="match status" value="1"/>
</dbReference>
<dbReference type="PRINTS" id="PR00369">
    <property type="entry name" value="FLAVODOXIN"/>
</dbReference>
<keyword evidence="7" id="KW-0535">Nitrogen fixation</keyword>
<reference evidence="11" key="1">
    <citation type="journal article" date="2019" name="Int. J. Syst. Evol. Microbiol.">
        <title>The Global Catalogue of Microorganisms (GCM) 10K type strain sequencing project: providing services to taxonomists for standard genome sequencing and annotation.</title>
        <authorList>
            <consortium name="The Broad Institute Genomics Platform"/>
            <consortium name="The Broad Institute Genome Sequencing Center for Infectious Disease"/>
            <person name="Wu L."/>
            <person name="Ma J."/>
        </authorList>
    </citation>
    <scope>NUCLEOTIDE SEQUENCE [LARGE SCALE GENOMIC DNA]</scope>
    <source>
        <strain evidence="11">KCTC 15012</strain>
    </source>
</reference>